<dbReference type="EMBL" id="CM042010">
    <property type="protein sequence ID" value="KAI3781104.1"/>
    <property type="molecule type" value="Genomic_DNA"/>
</dbReference>
<organism evidence="1 2">
    <name type="scientific">Cichorium intybus</name>
    <name type="common">Chicory</name>
    <dbReference type="NCBI Taxonomy" id="13427"/>
    <lineage>
        <taxon>Eukaryota</taxon>
        <taxon>Viridiplantae</taxon>
        <taxon>Streptophyta</taxon>
        <taxon>Embryophyta</taxon>
        <taxon>Tracheophyta</taxon>
        <taxon>Spermatophyta</taxon>
        <taxon>Magnoliopsida</taxon>
        <taxon>eudicotyledons</taxon>
        <taxon>Gunneridae</taxon>
        <taxon>Pentapetalae</taxon>
        <taxon>asterids</taxon>
        <taxon>campanulids</taxon>
        <taxon>Asterales</taxon>
        <taxon>Asteraceae</taxon>
        <taxon>Cichorioideae</taxon>
        <taxon>Cichorieae</taxon>
        <taxon>Cichoriinae</taxon>
        <taxon>Cichorium</taxon>
    </lineage>
</organism>
<reference evidence="1 2" key="2">
    <citation type="journal article" date="2022" name="Mol. Ecol. Resour.">
        <title>The genomes of chicory, endive, great burdock and yacon provide insights into Asteraceae paleo-polyploidization history and plant inulin production.</title>
        <authorList>
            <person name="Fan W."/>
            <person name="Wang S."/>
            <person name="Wang H."/>
            <person name="Wang A."/>
            <person name="Jiang F."/>
            <person name="Liu H."/>
            <person name="Zhao H."/>
            <person name="Xu D."/>
            <person name="Zhang Y."/>
        </authorList>
    </citation>
    <scope>NUCLEOTIDE SEQUENCE [LARGE SCALE GENOMIC DNA]</scope>
    <source>
        <strain evidence="2">cv. Punajuju</strain>
        <tissue evidence="1">Leaves</tissue>
    </source>
</reference>
<evidence type="ECO:0000313" key="2">
    <source>
        <dbReference type="Proteomes" id="UP001055811"/>
    </source>
</evidence>
<gene>
    <name evidence="1" type="ORF">L2E82_11105</name>
</gene>
<keyword evidence="2" id="KW-1185">Reference proteome</keyword>
<reference evidence="2" key="1">
    <citation type="journal article" date="2022" name="Mol. Ecol. Resour.">
        <title>The genomes of chicory, endive, great burdock and yacon provide insights into Asteraceae palaeo-polyploidization history and plant inulin production.</title>
        <authorList>
            <person name="Fan W."/>
            <person name="Wang S."/>
            <person name="Wang H."/>
            <person name="Wang A."/>
            <person name="Jiang F."/>
            <person name="Liu H."/>
            <person name="Zhao H."/>
            <person name="Xu D."/>
            <person name="Zhang Y."/>
        </authorList>
    </citation>
    <scope>NUCLEOTIDE SEQUENCE [LARGE SCALE GENOMIC DNA]</scope>
    <source>
        <strain evidence="2">cv. Punajuju</strain>
    </source>
</reference>
<sequence length="377" mass="43493">MASTSGTKDEVGFDSEHVPSSLVFIVPILRVANEIEKDNDRVAYLCRFHAFERAYRTDRDRRVDDTHVFKIYLLRRLQKDEERTKPRLAKNDVREIEKFYQNFYEENIREGQYTKKPEEMVKVYKIATVLYEVMKSIVPLSKVEQKAMMIVAWHEDGSIFGTLDEASVTTGIAGFAAGLAPLQAVGRGVAIDRSAPLHSFLLSVDRSCTATHRRSDLFAPLRQAHFIRRKWVCTSSISFSSRNYNILSIFPVFTKEAEQVFYTPYPAKTTETNNKWAVVKTKPRGVFEVTEAQMEANAILQIDERFESPCTVTRSDQMFPASDADAYEQVSDEESEDSEEEEHEEEEFEDEDDMEDDENELFYSEEEFGDKDDGDEF</sequence>
<proteinExistence type="predicted"/>
<evidence type="ECO:0000313" key="1">
    <source>
        <dbReference type="EMBL" id="KAI3781104.1"/>
    </source>
</evidence>
<dbReference type="Proteomes" id="UP001055811">
    <property type="component" value="Linkage Group LG02"/>
</dbReference>
<accession>A0ACB9GBW5</accession>
<comment type="caution">
    <text evidence="1">The sequence shown here is derived from an EMBL/GenBank/DDBJ whole genome shotgun (WGS) entry which is preliminary data.</text>
</comment>
<name>A0ACB9GBW5_CICIN</name>
<protein>
    <submittedName>
        <fullName evidence="1">Uncharacterized protein</fullName>
    </submittedName>
</protein>